<keyword evidence="4 7" id="KW-0560">Oxidoreductase</keyword>
<keyword evidence="2 7" id="KW-0349">Heme</keyword>
<dbReference type="PANTHER" id="PTHR24291">
    <property type="entry name" value="CYTOCHROME P450 FAMILY 4"/>
    <property type="match status" value="1"/>
</dbReference>
<dbReference type="InterPro" id="IPR001128">
    <property type="entry name" value="Cyt_P450"/>
</dbReference>
<evidence type="ECO:0000256" key="4">
    <source>
        <dbReference type="ARBA" id="ARBA00023002"/>
    </source>
</evidence>
<dbReference type="PRINTS" id="PR00463">
    <property type="entry name" value="EP450I"/>
</dbReference>
<keyword evidence="3 7" id="KW-0479">Metal-binding</keyword>
<proteinExistence type="inferred from homology"/>
<dbReference type="PROSITE" id="PS00086">
    <property type="entry name" value="CYTOCHROME_P450"/>
    <property type="match status" value="1"/>
</dbReference>
<keyword evidence="9" id="KW-1185">Reference proteome</keyword>
<protein>
    <submittedName>
        <fullName evidence="8">Cytochrome P450</fullName>
    </submittedName>
</protein>
<evidence type="ECO:0000256" key="6">
    <source>
        <dbReference type="ARBA" id="ARBA00023033"/>
    </source>
</evidence>
<keyword evidence="6 7" id="KW-0503">Monooxygenase</keyword>
<gene>
    <name evidence="8" type="ORF">ACFOUT_17210</name>
</gene>
<dbReference type="InterPro" id="IPR036396">
    <property type="entry name" value="Cyt_P450_sf"/>
</dbReference>
<sequence length="444" mass="51859">MEKAVNEIVTVSPIEVFKNRKRILKNPLPFHHENFEKYGDTFKVNIGVGGKVVFTKDAETIQYILQKNHKNYHKSSLQTKDLGKYIGRGLLTSNGGFWRVHRRMVQPAFHKRKLQGLLGVMFKSIEQELKRIKEDRDYDVFPLMGDIAFQVVAQSLFSADNLRKRMRRLQEITETNQKMLIKEMRQPFFKWWFHLKGEIGKHLKLSKEAQELLDTIINERISSGAEKDDLLDMLLQARYEDGTPMSRQQLIDEVLILFTAGHETTANALSFTLFLLAKNPKFQEEVFKEVSKVDFSADLMEAISQLNFTKNCIEEAMRLYPPVYVIDRVSLETDKVKGRTYEKDTVWLMSMYELHRTETCWKDPEKFDPYRFQKGDPKRYASYYYPFGAGPRMCVGNNFAMFEMVLVIGLILKKYKVGTQMREVAINPLISLKPKSVPLQFSMR</sequence>
<accession>A0ABV8JYF0</accession>
<evidence type="ECO:0000256" key="2">
    <source>
        <dbReference type="ARBA" id="ARBA00022617"/>
    </source>
</evidence>
<dbReference type="Pfam" id="PF00067">
    <property type="entry name" value="p450"/>
    <property type="match status" value="1"/>
</dbReference>
<evidence type="ECO:0000256" key="5">
    <source>
        <dbReference type="ARBA" id="ARBA00023004"/>
    </source>
</evidence>
<name>A0ABV8JYF0_9FLAO</name>
<dbReference type="PANTHER" id="PTHR24291:SF50">
    <property type="entry name" value="BIFUNCTIONAL ALBAFLAVENONE MONOOXYGENASE_TERPENE SYNTHASE"/>
    <property type="match status" value="1"/>
</dbReference>
<dbReference type="EMBL" id="JBHSAW010000023">
    <property type="protein sequence ID" value="MFC4097628.1"/>
    <property type="molecule type" value="Genomic_DNA"/>
</dbReference>
<keyword evidence="5 7" id="KW-0408">Iron</keyword>
<dbReference type="Proteomes" id="UP001595814">
    <property type="component" value="Unassembled WGS sequence"/>
</dbReference>
<reference evidence="9" key="1">
    <citation type="journal article" date="2019" name="Int. J. Syst. Evol. Microbiol.">
        <title>The Global Catalogue of Microorganisms (GCM) 10K type strain sequencing project: providing services to taxonomists for standard genome sequencing and annotation.</title>
        <authorList>
            <consortium name="The Broad Institute Genomics Platform"/>
            <consortium name="The Broad Institute Genome Sequencing Center for Infectious Disease"/>
            <person name="Wu L."/>
            <person name="Ma J."/>
        </authorList>
    </citation>
    <scope>NUCLEOTIDE SEQUENCE [LARGE SCALE GENOMIC DNA]</scope>
    <source>
        <strain evidence="9">CECT 7477</strain>
    </source>
</reference>
<dbReference type="RefSeq" id="WP_192463110.1">
    <property type="nucleotide sequence ID" value="NZ_JACYFJ010000006.1"/>
</dbReference>
<dbReference type="InterPro" id="IPR017972">
    <property type="entry name" value="Cyt_P450_CS"/>
</dbReference>
<comment type="similarity">
    <text evidence="1 7">Belongs to the cytochrome P450 family.</text>
</comment>
<evidence type="ECO:0000313" key="8">
    <source>
        <dbReference type="EMBL" id="MFC4097628.1"/>
    </source>
</evidence>
<dbReference type="Gene3D" id="1.10.630.10">
    <property type="entry name" value="Cytochrome P450"/>
    <property type="match status" value="1"/>
</dbReference>
<dbReference type="InterPro" id="IPR002401">
    <property type="entry name" value="Cyt_P450_E_grp-I"/>
</dbReference>
<organism evidence="8 9">
    <name type="scientific">Euzebyella saccharophila</name>
    <dbReference type="NCBI Taxonomy" id="679664"/>
    <lineage>
        <taxon>Bacteria</taxon>
        <taxon>Pseudomonadati</taxon>
        <taxon>Bacteroidota</taxon>
        <taxon>Flavobacteriia</taxon>
        <taxon>Flavobacteriales</taxon>
        <taxon>Flavobacteriaceae</taxon>
        <taxon>Euzebyella</taxon>
    </lineage>
</organism>
<dbReference type="PRINTS" id="PR00385">
    <property type="entry name" value="P450"/>
</dbReference>
<dbReference type="InterPro" id="IPR050196">
    <property type="entry name" value="Cytochrome_P450_Monoox"/>
</dbReference>
<comment type="caution">
    <text evidence="8">The sequence shown here is derived from an EMBL/GenBank/DDBJ whole genome shotgun (WGS) entry which is preliminary data.</text>
</comment>
<evidence type="ECO:0000256" key="1">
    <source>
        <dbReference type="ARBA" id="ARBA00010617"/>
    </source>
</evidence>
<evidence type="ECO:0000313" key="9">
    <source>
        <dbReference type="Proteomes" id="UP001595814"/>
    </source>
</evidence>
<dbReference type="SUPFAM" id="SSF48264">
    <property type="entry name" value="Cytochrome P450"/>
    <property type="match status" value="1"/>
</dbReference>
<evidence type="ECO:0000256" key="7">
    <source>
        <dbReference type="RuleBase" id="RU000461"/>
    </source>
</evidence>
<evidence type="ECO:0000256" key="3">
    <source>
        <dbReference type="ARBA" id="ARBA00022723"/>
    </source>
</evidence>